<reference evidence="3 4" key="1">
    <citation type="journal article" date="2019" name="Sci. Rep.">
        <title>A high-quality genome of Eragrostis curvula grass provides insights into Poaceae evolution and supports new strategies to enhance forage quality.</title>
        <authorList>
            <person name="Carballo J."/>
            <person name="Santos B.A.C.M."/>
            <person name="Zappacosta D."/>
            <person name="Garbus I."/>
            <person name="Selva J.P."/>
            <person name="Gallo C.A."/>
            <person name="Diaz A."/>
            <person name="Albertini E."/>
            <person name="Caccamo M."/>
            <person name="Echenique V."/>
        </authorList>
    </citation>
    <scope>NUCLEOTIDE SEQUENCE [LARGE SCALE GENOMIC DNA]</scope>
    <source>
        <strain evidence="4">cv. Victoria</strain>
        <tissue evidence="3">Leaf</tissue>
    </source>
</reference>
<comment type="caution">
    <text evidence="3">The sequence shown here is derived from an EMBL/GenBank/DDBJ whole genome shotgun (WGS) entry which is preliminary data.</text>
</comment>
<dbReference type="Gramene" id="TVU28332">
    <property type="protein sequence ID" value="TVU28332"/>
    <property type="gene ID" value="EJB05_19847"/>
</dbReference>
<evidence type="ECO:0000313" key="4">
    <source>
        <dbReference type="Proteomes" id="UP000324897"/>
    </source>
</evidence>
<dbReference type="PANTHER" id="PTHR48047">
    <property type="entry name" value="GLYCOSYLTRANSFERASE"/>
    <property type="match status" value="1"/>
</dbReference>
<dbReference type="Gene3D" id="3.40.50.2000">
    <property type="entry name" value="Glycogen Phosphorylase B"/>
    <property type="match status" value="1"/>
</dbReference>
<evidence type="ECO:0000256" key="1">
    <source>
        <dbReference type="ARBA" id="ARBA00009995"/>
    </source>
</evidence>
<gene>
    <name evidence="3" type="ORF">EJB05_19847</name>
</gene>
<dbReference type="PANTHER" id="PTHR48047:SF8">
    <property type="entry name" value="FLAVONOL 3-O-GLUCOSYLTRANSFERASE UGT89B1"/>
    <property type="match status" value="1"/>
</dbReference>
<dbReference type="AlphaFoldDB" id="A0A5J9UWR8"/>
<dbReference type="GO" id="GO:0035251">
    <property type="term" value="F:UDP-glucosyltransferase activity"/>
    <property type="evidence" value="ECO:0007669"/>
    <property type="project" value="TreeGrafter"/>
</dbReference>
<accession>A0A5J9UWR8</accession>
<dbReference type="Proteomes" id="UP000324897">
    <property type="component" value="Chromosome 1"/>
</dbReference>
<evidence type="ECO:0000313" key="3">
    <source>
        <dbReference type="EMBL" id="TVU28332.1"/>
    </source>
</evidence>
<dbReference type="EMBL" id="RWGY01000011">
    <property type="protein sequence ID" value="TVU28332.1"/>
    <property type="molecule type" value="Genomic_DNA"/>
</dbReference>
<evidence type="ECO:0000259" key="2">
    <source>
        <dbReference type="Pfam" id="PF26168"/>
    </source>
</evidence>
<comment type="similarity">
    <text evidence="1">Belongs to the UDP-glycosyltransferase family.</text>
</comment>
<organism evidence="3 4">
    <name type="scientific">Eragrostis curvula</name>
    <name type="common">weeping love grass</name>
    <dbReference type="NCBI Taxonomy" id="38414"/>
    <lineage>
        <taxon>Eukaryota</taxon>
        <taxon>Viridiplantae</taxon>
        <taxon>Streptophyta</taxon>
        <taxon>Embryophyta</taxon>
        <taxon>Tracheophyta</taxon>
        <taxon>Spermatophyta</taxon>
        <taxon>Magnoliopsida</taxon>
        <taxon>Liliopsida</taxon>
        <taxon>Poales</taxon>
        <taxon>Poaceae</taxon>
        <taxon>PACMAD clade</taxon>
        <taxon>Chloridoideae</taxon>
        <taxon>Eragrostideae</taxon>
        <taxon>Eragrostidinae</taxon>
        <taxon>Eragrostis</taxon>
    </lineage>
</organism>
<protein>
    <recommendedName>
        <fullName evidence="2">Glycosyltransferase N-terminal domain-containing protein</fullName>
    </recommendedName>
</protein>
<proteinExistence type="inferred from homology"/>
<sequence length="309" mass="33228">MARATDGNDKPHVLVVPFPAQGHLPPLLDLVALLAARGLAITVAVTAGNAALLDPLVAAFPSVATLVLPFPSSPLLPAGCGENAKDLPAGHLIRPFMVCLAALRAPLLAWCKARGQQGRRVTAILSDFFTGWTQTLAAELGVPRVTFSPSSAFYLAMTQSLWRHVPRRRRPDDPDEAVAFPEIPGSPSFPWRHLSSMYRRHVPGDELSEAIRQSFLWNQESKCFVVNSFAALEATYLHLERPFPDKNGAGKWMLAVGPVSDAVGTANVDRGGKPTVATADVAAWLDARGEEGSVVYVSFGTQCRVANFD</sequence>
<keyword evidence="4" id="KW-1185">Reference proteome</keyword>
<name>A0A5J9UWR8_9POAL</name>
<dbReference type="SUPFAM" id="SSF53756">
    <property type="entry name" value="UDP-Glycosyltransferase/glycogen phosphorylase"/>
    <property type="match status" value="1"/>
</dbReference>
<feature type="non-terminal residue" evidence="3">
    <location>
        <position position="1"/>
    </location>
</feature>
<feature type="domain" description="Glycosyltransferase N-terminal" evidence="2">
    <location>
        <begin position="13"/>
        <end position="140"/>
    </location>
</feature>
<dbReference type="InterPro" id="IPR058980">
    <property type="entry name" value="Glyco_transf_N"/>
</dbReference>
<dbReference type="OrthoDB" id="5835829at2759"/>
<dbReference type="Pfam" id="PF26168">
    <property type="entry name" value="Glyco_transf_N"/>
    <property type="match status" value="1"/>
</dbReference>